<dbReference type="STRING" id="497964.CfE428DRAFT_6409"/>
<accession>B4DBW8</accession>
<dbReference type="InterPro" id="IPR050708">
    <property type="entry name" value="T6SS_VgrG/RHS"/>
</dbReference>
<dbReference type="InterPro" id="IPR022385">
    <property type="entry name" value="Rhs_assc_core"/>
</dbReference>
<protein>
    <submittedName>
        <fullName evidence="2">YD repeat protein</fullName>
    </submittedName>
</protein>
<dbReference type="InterPro" id="IPR006530">
    <property type="entry name" value="YD"/>
</dbReference>
<feature type="compositionally biased region" description="Pro residues" evidence="1">
    <location>
        <begin position="1945"/>
        <end position="1955"/>
    </location>
</feature>
<organism evidence="2 3">
    <name type="scientific">Chthoniobacter flavus Ellin428</name>
    <dbReference type="NCBI Taxonomy" id="497964"/>
    <lineage>
        <taxon>Bacteria</taxon>
        <taxon>Pseudomonadati</taxon>
        <taxon>Verrucomicrobiota</taxon>
        <taxon>Spartobacteria</taxon>
        <taxon>Chthoniobacterales</taxon>
        <taxon>Chthoniobacteraceae</taxon>
        <taxon>Chthoniobacter</taxon>
    </lineage>
</organism>
<dbReference type="PANTHER" id="PTHR32305:SF15">
    <property type="entry name" value="PROTEIN RHSA-RELATED"/>
    <property type="match status" value="1"/>
</dbReference>
<dbReference type="Gene3D" id="2.180.10.10">
    <property type="entry name" value="RHS repeat-associated core"/>
    <property type="match status" value="4"/>
</dbReference>
<comment type="caution">
    <text evidence="2">The sequence shown here is derived from an EMBL/GenBank/DDBJ whole genome shotgun (WGS) entry which is preliminary data.</text>
</comment>
<dbReference type="NCBIfam" id="TIGR03696">
    <property type="entry name" value="Rhs_assc_core"/>
    <property type="match status" value="1"/>
</dbReference>
<proteinExistence type="predicted"/>
<reference evidence="2 3" key="1">
    <citation type="journal article" date="2011" name="J. Bacteriol.">
        <title>Genome sequence of Chthoniobacter flavus Ellin428, an aerobic heterotrophic soil bacterium.</title>
        <authorList>
            <person name="Kant R."/>
            <person name="van Passel M.W."/>
            <person name="Palva A."/>
            <person name="Lucas S."/>
            <person name="Lapidus A."/>
            <person name="Glavina Del Rio T."/>
            <person name="Dalin E."/>
            <person name="Tice H."/>
            <person name="Bruce D."/>
            <person name="Goodwin L."/>
            <person name="Pitluck S."/>
            <person name="Larimer F.W."/>
            <person name="Land M.L."/>
            <person name="Hauser L."/>
            <person name="Sangwan P."/>
            <person name="de Vos W.M."/>
            <person name="Janssen P.H."/>
            <person name="Smidt H."/>
        </authorList>
    </citation>
    <scope>NUCLEOTIDE SEQUENCE [LARGE SCALE GENOMIC DNA]</scope>
    <source>
        <strain evidence="2 3">Ellin428</strain>
    </source>
</reference>
<dbReference type="EMBL" id="ABVL01000041">
    <property type="protein sequence ID" value="EDY16084.1"/>
    <property type="molecule type" value="Genomic_DNA"/>
</dbReference>
<dbReference type="Proteomes" id="UP000005824">
    <property type="component" value="Unassembled WGS sequence"/>
</dbReference>
<dbReference type="eggNOG" id="COG3209">
    <property type="taxonomic scope" value="Bacteria"/>
</dbReference>
<dbReference type="PANTHER" id="PTHR32305">
    <property type="match status" value="1"/>
</dbReference>
<sequence length="2159" mass="231231">MATRIGTVPRHPLTFTHLAGRGRLASCSLAFLIILLVAQVQAAPPIEALQRSIQQRWEAATGLPVNFRKRSDGAIPDAMPQDGFYGSDLDDPALLLALVNDISSNVATLSGLYTTKNDLENDLSTQGYIWQTSTYYFNPAALPKVSACLQVLPSNAPIDDRLAQCQQILYSCKIVPLQLIGNAVSPPTRDSNGDWHTGTPGPTLLSSKGVTASIKPPAPGGAYSLAESNWQFSAPIPDSNYRRLDGGSLFQATSADSLQGNGIYPDPYEFQSLSGLMGQVCRYVGEDVTGDLKFYLSVDNNSNLPGPPVAPAPGLLPATNGPFHLWNTQSGNGNLICEKVGTGTPKQVIRAGQTWNVRWAAGMFYGKFQDDWTPPCTACTCTTGGVTGSGGTGGDLSGGSFDASGAGAPASAGASGMNFSMGLGADTFGATAGSISLNSSTPTQGLINPNTLSYSVGPNGQVIRVNGVATQVVTPSSLVQVTALGPNKLTLKQYPAPTVSKQADGTYPVGGAPIKTVTIQQPVDPQTNQIDPNSVRITVESGPRVDVYAYQYTPATGAWKFSKGDGASVTYLTPIWNGAHTQRTEWRQTYNADGVLESESANVFQTEPWGEVQVASIADPNGAALTTTYSYYEVSPATDPTQLGKYSQLKQMVGTNGYWETYDYDQYGRRIKVVAQYADSAVASADGANRVVTTTYANANPAVTVVETTLGSETKRSYRAYFTNETRDIVCTVPGAAWTATTNLVTVTRTVTGGPFSGQVQSVLQSNGILTTYSYQLSADKSTKTTTRAAGQPNAGGDTVVAGTTTIAVVDRAGQEISTTSVDVASGLTLSSEMRTAVDDLGRPTEFAYDDGTTMSTAIGCCGPQTSTDREGVVTTYDYDALGRVNSTTRDGLTTLTEHDSMGRVVLIKRQGTDGSLQTLSETHYDLAGRVVETLDSLGRSTRMNEAIDNTGHLVRTTTQPDGNTLIKVYRKDGRQLSTGGTAVYPKSYEYGIEDITPLGGALIHAWFTKEIRLGAGGAATEWTKTYQDMAGRTCQTVQANGGVRSSGYNSLGQLITSVDADGVTMRYTYAPTGELKTTALDMNPAANPSGTIHFAGTDRITQNVWSVVTAHGVTVQRITTSQWNVDGQDSSIVASQVDMTPNGRHSWNSHYGLTTETLIDLHGDGTNTITTTFPDGSILIEQQDHGRKTSSTRKAVNGSQIEGKSYNYGDAFKRLTQEIDARDGTTSHSYYADDQIQSTTMPAPGDGSPAQTTTYFYEALTGRLQGVRQPDGGVISNEYWPTGELKKTSGIRTYPEEYTYDLQGRVKTLTTHGAAGASVTTWNYDPVSGFLTSKQYADERGPSFGYTLAGRISSRTWARGVATSLAYNGAGEVTGVGYSDTTPAKGLSYDRRGQMVTAVDAAGTRTFGSTLDGQPGSETCIDGTFAGIGINRNYDGLLRPGGVTLALGAQSLATSYGYDGASRLQSVTNGGITTTYSYVSNSSRVWQIAASISGQSLMTTTKAYDQLDRLSGTSTVVTGQSAAVNALAYGYDLANQRTQTTIADGSRWQYGYDSLGQVTGANRYWADGTAVSGQQFGYSFDYIGNRTIASTTGGKATYSPNALNQYGSRTVPGEVDVLGSAKADATVTVNGATAQRRGSYFAYSVQVDNSAAPVYPEINVSAARPNGAPGTDLVAQKSGRVYIPATPERFNYDADGNLTSDGRWNYTWDAENQLIGIESIAASVAAGAPQLKLTFGYDFAHRRIQKSVSIWNVVSSSYTVSLVIRFVYDGWNLLAELDGNNQPQRAYGWGLDLSGNLSGAGGVGGLLAICDFTINRNYVPFFDDLGNVNGLVDASDGSLAAQYEYGPFGEALRTLGPYASQNPFRFSTKYTDGETGLLYYGYRYYDCQNGFWISRDPDEETGGPNVYAFVRNCPTLLVDSDGRRPIYFDPNNPEISDPPRDTPDPLPPPPPPTPGSDLGTQVTNLMGDCGRLLHRITNGPASTDWYNDPFAAYNAWRDGTLPLDAVYGPDSQMTQVLMHAPPVTAARSEIRGVMIDKIMRCSPGPLYGNIPIRQPWTSPRTVLTTWNWTEQVLGGYLGSAQYWGSAEKNPEGRGVTVSVSAQFEVTNVMGLRSYNHHWEYLYFPKVQDSYTPGPYRTFTQKFRWTEEFKMSCKCCLMP</sequence>
<evidence type="ECO:0000313" key="3">
    <source>
        <dbReference type="Proteomes" id="UP000005824"/>
    </source>
</evidence>
<feature type="region of interest" description="Disordered" evidence="1">
    <location>
        <begin position="1928"/>
        <end position="1961"/>
    </location>
</feature>
<keyword evidence="3" id="KW-1185">Reference proteome</keyword>
<gene>
    <name evidence="2" type="ORF">CfE428DRAFT_6409</name>
</gene>
<evidence type="ECO:0000256" key="1">
    <source>
        <dbReference type="SAM" id="MobiDB-lite"/>
    </source>
</evidence>
<dbReference type="InParanoid" id="B4DBW8"/>
<dbReference type="NCBIfam" id="TIGR01643">
    <property type="entry name" value="YD_repeat_2x"/>
    <property type="match status" value="3"/>
</dbReference>
<name>B4DBW8_9BACT</name>
<dbReference type="RefSeq" id="WP_006983727.1">
    <property type="nucleotide sequence ID" value="NZ_ABVL01000041.1"/>
</dbReference>
<evidence type="ECO:0000313" key="2">
    <source>
        <dbReference type="EMBL" id="EDY16084.1"/>
    </source>
</evidence>